<dbReference type="Pfam" id="PF05036">
    <property type="entry name" value="SPOR"/>
    <property type="match status" value="1"/>
</dbReference>
<organism evidence="5 6">
    <name type="scientific">Phreatobacter stygius</name>
    <dbReference type="NCBI Taxonomy" id="1940610"/>
    <lineage>
        <taxon>Bacteria</taxon>
        <taxon>Pseudomonadati</taxon>
        <taxon>Pseudomonadota</taxon>
        <taxon>Alphaproteobacteria</taxon>
        <taxon>Hyphomicrobiales</taxon>
        <taxon>Phreatobacteraceae</taxon>
        <taxon>Phreatobacter</taxon>
    </lineage>
</organism>
<dbReference type="RefSeq" id="WP_136962923.1">
    <property type="nucleotide sequence ID" value="NZ_CP039690.1"/>
</dbReference>
<dbReference type="InterPro" id="IPR023346">
    <property type="entry name" value="Lysozyme-like_dom_sf"/>
</dbReference>
<evidence type="ECO:0000313" key="5">
    <source>
        <dbReference type="EMBL" id="QCI67492.1"/>
    </source>
</evidence>
<dbReference type="Pfam" id="PF01464">
    <property type="entry name" value="SLT"/>
    <property type="match status" value="1"/>
</dbReference>
<dbReference type="CDD" id="cd00254">
    <property type="entry name" value="LT-like"/>
    <property type="match status" value="1"/>
</dbReference>
<name>A0A4D7BI11_9HYPH</name>
<gene>
    <name evidence="5" type="ORF">E8M01_26665</name>
</gene>
<dbReference type="EMBL" id="CP039690">
    <property type="protein sequence ID" value="QCI67492.1"/>
    <property type="molecule type" value="Genomic_DNA"/>
</dbReference>
<dbReference type="InterPro" id="IPR007730">
    <property type="entry name" value="SPOR-like_dom"/>
</dbReference>
<evidence type="ECO:0000259" key="4">
    <source>
        <dbReference type="Pfam" id="PF05036"/>
    </source>
</evidence>
<dbReference type="SUPFAM" id="SSF53955">
    <property type="entry name" value="Lysozyme-like"/>
    <property type="match status" value="1"/>
</dbReference>
<dbReference type="KEGG" id="pstg:E8M01_26665"/>
<proteinExistence type="inferred from homology"/>
<evidence type="ECO:0000313" key="6">
    <source>
        <dbReference type="Proteomes" id="UP000298781"/>
    </source>
</evidence>
<dbReference type="PANTHER" id="PTHR37423">
    <property type="entry name" value="SOLUBLE LYTIC MUREIN TRANSGLYCOSYLASE-RELATED"/>
    <property type="match status" value="1"/>
</dbReference>
<comment type="similarity">
    <text evidence="2">Belongs to the virb1 family.</text>
</comment>
<dbReference type="AlphaFoldDB" id="A0A4D7BI11"/>
<reference evidence="5 6" key="1">
    <citation type="submission" date="2019-04" db="EMBL/GenBank/DDBJ databases">
        <title>Phreatobacter aquaticus sp. nov.</title>
        <authorList>
            <person name="Choi A."/>
        </authorList>
    </citation>
    <scope>NUCLEOTIDE SEQUENCE [LARGE SCALE GENOMIC DNA]</scope>
    <source>
        <strain evidence="5 6">KCTC 52518</strain>
    </source>
</reference>
<dbReference type="GO" id="GO:0042834">
    <property type="term" value="F:peptidoglycan binding"/>
    <property type="evidence" value="ECO:0007669"/>
    <property type="project" value="InterPro"/>
</dbReference>
<sequence length="299" mass="31623">MPLNSRRFTCGAVGLALWLAGGLFALAPGRALAQAPDGETLEQTLCRLIETGARRQGLPVHFFTRLIWAESSFRIGAVSPAGAQGVAQFMPGTARERGLADPFDPEQAIAASAALLADHVKQFGNLGLAAAAYNGGPTRVANFLEGRGGLPAETQDYVYRITGRTAQDWAEEIRRGTPPAGIAHDLPPQTCPQVTAQLRRPGGILAAVEGPFAPWGVQLAGHFSKAIALASYGRARQRLAGILGDVQPMILGSRLRSRGSSPFYRVRVPSPTRRAADVLCDRIRAAGGACIVLRNGGRT</sequence>
<evidence type="ECO:0000259" key="3">
    <source>
        <dbReference type="Pfam" id="PF01464"/>
    </source>
</evidence>
<accession>A0A4D7BI11</accession>
<dbReference type="InterPro" id="IPR008258">
    <property type="entry name" value="Transglycosylase_SLT_dom_1"/>
</dbReference>
<comment type="similarity">
    <text evidence="1">Belongs to the transglycosylase Slt family.</text>
</comment>
<evidence type="ECO:0000256" key="1">
    <source>
        <dbReference type="ARBA" id="ARBA00007734"/>
    </source>
</evidence>
<evidence type="ECO:0000256" key="2">
    <source>
        <dbReference type="ARBA" id="ARBA00009387"/>
    </source>
</evidence>
<feature type="domain" description="Transglycosylase SLT" evidence="3">
    <location>
        <begin position="49"/>
        <end position="147"/>
    </location>
</feature>
<dbReference type="Gene3D" id="1.10.530.10">
    <property type="match status" value="1"/>
</dbReference>
<keyword evidence="6" id="KW-1185">Reference proteome</keyword>
<feature type="domain" description="SPOR" evidence="4">
    <location>
        <begin position="246"/>
        <end position="294"/>
    </location>
</feature>
<dbReference type="OrthoDB" id="9801695at2"/>
<dbReference type="Proteomes" id="UP000298781">
    <property type="component" value="Chromosome"/>
</dbReference>
<dbReference type="PANTHER" id="PTHR37423:SF2">
    <property type="entry name" value="MEMBRANE-BOUND LYTIC MUREIN TRANSGLYCOSYLASE C"/>
    <property type="match status" value="1"/>
</dbReference>
<protein>
    <submittedName>
        <fullName evidence="5">Lytic transglycosylase domain-containing protein</fullName>
    </submittedName>
</protein>